<proteinExistence type="inferred from homology"/>
<dbReference type="Gene3D" id="1.10.630.10">
    <property type="entry name" value="Cytochrome P450"/>
    <property type="match status" value="1"/>
</dbReference>
<gene>
    <name evidence="8" type="ORF">CLAFUR5_14417</name>
</gene>
<reference evidence="8" key="2">
    <citation type="journal article" date="2022" name="Microb. Genom.">
        <title>A chromosome-scale genome assembly of the tomato pathogen Cladosporium fulvum reveals a compartmentalized genome architecture and the presence of a dispensable chromosome.</title>
        <authorList>
            <person name="Zaccaron A.Z."/>
            <person name="Chen L.H."/>
            <person name="Samaras A."/>
            <person name="Stergiopoulos I."/>
        </authorList>
    </citation>
    <scope>NUCLEOTIDE SEQUENCE</scope>
    <source>
        <strain evidence="8">Race5_Kim</strain>
    </source>
</reference>
<dbReference type="RefSeq" id="XP_047769284.1">
    <property type="nucleotide sequence ID" value="XM_047913565.1"/>
</dbReference>
<dbReference type="PANTHER" id="PTHR24306">
    <property type="match status" value="1"/>
</dbReference>
<comment type="cofactor">
    <cofactor evidence="1 7">
        <name>heme</name>
        <dbReference type="ChEBI" id="CHEBI:30413"/>
    </cofactor>
</comment>
<evidence type="ECO:0000313" key="9">
    <source>
        <dbReference type="Proteomes" id="UP000756132"/>
    </source>
</evidence>
<feature type="binding site" description="axial binding residue" evidence="7">
    <location>
        <position position="97"/>
    </location>
    <ligand>
        <name>heme</name>
        <dbReference type="ChEBI" id="CHEBI:30413"/>
    </ligand>
    <ligandPart>
        <name>Fe</name>
        <dbReference type="ChEBI" id="CHEBI:18248"/>
    </ligandPart>
</feature>
<protein>
    <recommendedName>
        <fullName evidence="10">Cytochrome P450</fullName>
    </recommendedName>
</protein>
<keyword evidence="7" id="KW-0349">Heme</keyword>
<evidence type="ECO:0008006" key="10">
    <source>
        <dbReference type="Google" id="ProtNLM"/>
    </source>
</evidence>
<evidence type="ECO:0000256" key="2">
    <source>
        <dbReference type="ARBA" id="ARBA00004389"/>
    </source>
</evidence>
<organism evidence="8 9">
    <name type="scientific">Passalora fulva</name>
    <name type="common">Tomato leaf mold</name>
    <name type="synonym">Cladosporium fulvum</name>
    <dbReference type="NCBI Taxonomy" id="5499"/>
    <lineage>
        <taxon>Eukaryota</taxon>
        <taxon>Fungi</taxon>
        <taxon>Dikarya</taxon>
        <taxon>Ascomycota</taxon>
        <taxon>Pezizomycotina</taxon>
        <taxon>Dothideomycetes</taxon>
        <taxon>Dothideomycetidae</taxon>
        <taxon>Mycosphaerellales</taxon>
        <taxon>Mycosphaerellaceae</taxon>
        <taxon>Fulvia</taxon>
    </lineage>
</organism>
<dbReference type="InterPro" id="IPR001128">
    <property type="entry name" value="Cyt_P450"/>
</dbReference>
<keyword evidence="6 7" id="KW-0408">Iron</keyword>
<dbReference type="GO" id="GO:0005789">
    <property type="term" value="C:endoplasmic reticulum membrane"/>
    <property type="evidence" value="ECO:0007669"/>
    <property type="project" value="UniProtKB-SubCell"/>
</dbReference>
<dbReference type="GO" id="GO:0016705">
    <property type="term" value="F:oxidoreductase activity, acting on paired donors, with incorporation or reduction of molecular oxygen"/>
    <property type="evidence" value="ECO:0007669"/>
    <property type="project" value="InterPro"/>
</dbReference>
<dbReference type="PRINTS" id="PR00465">
    <property type="entry name" value="EP450IV"/>
</dbReference>
<evidence type="ECO:0000256" key="5">
    <source>
        <dbReference type="ARBA" id="ARBA00022723"/>
    </source>
</evidence>
<dbReference type="Pfam" id="PF00067">
    <property type="entry name" value="p450"/>
    <property type="match status" value="1"/>
</dbReference>
<dbReference type="GO" id="GO:0004497">
    <property type="term" value="F:monooxygenase activity"/>
    <property type="evidence" value="ECO:0007669"/>
    <property type="project" value="InterPro"/>
</dbReference>
<dbReference type="PANTHER" id="PTHR24306:SF7">
    <property type="entry name" value="AHBB"/>
    <property type="match status" value="1"/>
</dbReference>
<dbReference type="EMBL" id="CP090175">
    <property type="protein sequence ID" value="UJO24918.1"/>
    <property type="molecule type" value="Genomic_DNA"/>
</dbReference>
<dbReference type="InterPro" id="IPR036396">
    <property type="entry name" value="Cyt_P450_sf"/>
</dbReference>
<dbReference type="OrthoDB" id="3366823at2759"/>
<dbReference type="Proteomes" id="UP000756132">
    <property type="component" value="Chromosome 13"/>
</dbReference>
<dbReference type="GeneID" id="71994295"/>
<dbReference type="InterPro" id="IPR002403">
    <property type="entry name" value="Cyt_P450_E_grp-IV"/>
</dbReference>
<comment type="subcellular location">
    <subcellularLocation>
        <location evidence="2">Endoplasmic reticulum membrane</location>
        <topology evidence="2">Single-pass membrane protein</topology>
    </subcellularLocation>
</comment>
<dbReference type="AlphaFoldDB" id="A0A9Q8PLZ2"/>
<evidence type="ECO:0000313" key="8">
    <source>
        <dbReference type="EMBL" id="UJO24918.1"/>
    </source>
</evidence>
<evidence type="ECO:0000256" key="3">
    <source>
        <dbReference type="ARBA" id="ARBA00010617"/>
    </source>
</evidence>
<comment type="similarity">
    <text evidence="3">Belongs to the cytochrome P450 family.</text>
</comment>
<keyword evidence="5 7" id="KW-0479">Metal-binding</keyword>
<evidence type="ECO:0000256" key="4">
    <source>
        <dbReference type="ARBA" id="ARBA00022516"/>
    </source>
</evidence>
<sequence length="155" mass="17923">MSYKVAEQDFVVRESTDDAKLLGKSEPESFELKKGEYICIPHVVHQSDGRYFRDPDRFDPRRFWVHDSTDVASGEKHRDISVEYKTMKVWGGGKQMCKGKPFAEREVVLFAAAIISAWEIEPVDGKWEHPGRIPTAGTVVPKKDVRVRMWKREGW</sequence>
<dbReference type="KEGG" id="ffu:CLAFUR5_14417"/>
<dbReference type="GO" id="GO:0005506">
    <property type="term" value="F:iron ion binding"/>
    <property type="evidence" value="ECO:0007669"/>
    <property type="project" value="InterPro"/>
</dbReference>
<keyword evidence="4" id="KW-0444">Lipid biosynthesis</keyword>
<name>A0A9Q8PLZ2_PASFU</name>
<reference evidence="8" key="1">
    <citation type="submission" date="2021-12" db="EMBL/GenBank/DDBJ databases">
        <authorList>
            <person name="Zaccaron A."/>
            <person name="Stergiopoulos I."/>
        </authorList>
    </citation>
    <scope>NUCLEOTIDE SEQUENCE</scope>
    <source>
        <strain evidence="8">Race5_Kim</strain>
    </source>
</reference>
<keyword evidence="9" id="KW-1185">Reference proteome</keyword>
<evidence type="ECO:0000256" key="6">
    <source>
        <dbReference type="ARBA" id="ARBA00023004"/>
    </source>
</evidence>
<evidence type="ECO:0000256" key="7">
    <source>
        <dbReference type="PIRSR" id="PIRSR602403-1"/>
    </source>
</evidence>
<dbReference type="SUPFAM" id="SSF48264">
    <property type="entry name" value="Cytochrome P450"/>
    <property type="match status" value="1"/>
</dbReference>
<keyword evidence="4" id="KW-0443">Lipid metabolism</keyword>
<dbReference type="GO" id="GO:0020037">
    <property type="term" value="F:heme binding"/>
    <property type="evidence" value="ECO:0007669"/>
    <property type="project" value="InterPro"/>
</dbReference>
<accession>A0A9Q8PLZ2</accession>
<evidence type="ECO:0000256" key="1">
    <source>
        <dbReference type="ARBA" id="ARBA00001971"/>
    </source>
</evidence>